<proteinExistence type="predicted"/>
<name>A0A0F7L5M1_9VIRU</name>
<reference evidence="1" key="2">
    <citation type="submission" date="2015-03" db="EMBL/GenBank/DDBJ databases">
        <authorList>
            <person name="Chow C.-E.T."/>
            <person name="Winget D.M."/>
            <person name="White R.A.III."/>
            <person name="Hallam S.J."/>
            <person name="Suttle C.A."/>
        </authorList>
    </citation>
    <scope>NUCLEOTIDE SEQUENCE</scope>
    <source>
        <strain evidence="1">Anoxic2_3</strain>
    </source>
</reference>
<sequence>MSLSHESVSSRASCFSSKAFAKSPKFPPPNIFCSACWWGRVSPSISSKYSSKSFRLSLATLSAQSQACETRSLDVSLSGWRCVLMIHLSDRLECL</sequence>
<reference evidence="1" key="1">
    <citation type="journal article" date="2015" name="Front. Microbiol.">
        <title>Combining genomic sequencing methods to explore viral diversity and reveal potential virus-host interactions.</title>
        <authorList>
            <person name="Chow C.E."/>
            <person name="Winget D.M."/>
            <person name="White R.A.III."/>
            <person name="Hallam S.J."/>
            <person name="Suttle C.A."/>
        </authorList>
    </citation>
    <scope>NUCLEOTIDE SEQUENCE</scope>
    <source>
        <strain evidence="1">Anoxic2_3</strain>
    </source>
</reference>
<protein>
    <submittedName>
        <fullName evidence="1">Uncharacterized protein</fullName>
    </submittedName>
</protein>
<organism evidence="1">
    <name type="scientific">uncultured marine virus</name>
    <dbReference type="NCBI Taxonomy" id="186617"/>
    <lineage>
        <taxon>Viruses</taxon>
        <taxon>environmental samples</taxon>
    </lineage>
</organism>
<dbReference type="EMBL" id="KR029587">
    <property type="protein sequence ID" value="AKH46838.1"/>
    <property type="molecule type" value="Genomic_DNA"/>
</dbReference>
<evidence type="ECO:0000313" key="1">
    <source>
        <dbReference type="EMBL" id="AKH46838.1"/>
    </source>
</evidence>
<accession>A0A0F7L5M1</accession>